<feature type="domain" description="Heterokaryon incompatibility" evidence="1">
    <location>
        <begin position="48"/>
        <end position="192"/>
    </location>
</feature>
<organism evidence="2 3">
    <name type="scientific">Aspergillus avenaceus</name>
    <dbReference type="NCBI Taxonomy" id="36643"/>
    <lineage>
        <taxon>Eukaryota</taxon>
        <taxon>Fungi</taxon>
        <taxon>Dikarya</taxon>
        <taxon>Ascomycota</taxon>
        <taxon>Pezizomycotina</taxon>
        <taxon>Eurotiomycetes</taxon>
        <taxon>Eurotiomycetidae</taxon>
        <taxon>Eurotiales</taxon>
        <taxon>Aspergillaceae</taxon>
        <taxon>Aspergillus</taxon>
        <taxon>Aspergillus subgen. Circumdati</taxon>
    </lineage>
</organism>
<evidence type="ECO:0000313" key="2">
    <source>
        <dbReference type="EMBL" id="KAE8155332.1"/>
    </source>
</evidence>
<dbReference type="Pfam" id="PF23397">
    <property type="entry name" value="DUF7104"/>
    <property type="match status" value="6"/>
</dbReference>
<accession>A0A5N6U9P0</accession>
<name>A0A5N6U9P0_ASPAV</name>
<proteinExistence type="predicted"/>
<dbReference type="InterPro" id="IPR010730">
    <property type="entry name" value="HET"/>
</dbReference>
<dbReference type="EMBL" id="ML742023">
    <property type="protein sequence ID" value="KAE8155332.1"/>
    <property type="molecule type" value="Genomic_DNA"/>
</dbReference>
<keyword evidence="3" id="KW-1185">Reference proteome</keyword>
<evidence type="ECO:0000259" key="1">
    <source>
        <dbReference type="Pfam" id="PF06985"/>
    </source>
</evidence>
<reference evidence="2 3" key="1">
    <citation type="submission" date="2019-04" db="EMBL/GenBank/DDBJ databases">
        <title>Friends and foes A comparative genomics study of 23 Aspergillus species from section Flavi.</title>
        <authorList>
            <consortium name="DOE Joint Genome Institute"/>
            <person name="Kjaerbolling I."/>
            <person name="Vesth T."/>
            <person name="Frisvad J.C."/>
            <person name="Nybo J.L."/>
            <person name="Theobald S."/>
            <person name="Kildgaard S."/>
            <person name="Isbrandt T."/>
            <person name="Kuo A."/>
            <person name="Sato A."/>
            <person name="Lyhne E.K."/>
            <person name="Kogle M.E."/>
            <person name="Wiebenga A."/>
            <person name="Kun R.S."/>
            <person name="Lubbers R.J."/>
            <person name="Makela M.R."/>
            <person name="Barry K."/>
            <person name="Chovatia M."/>
            <person name="Clum A."/>
            <person name="Daum C."/>
            <person name="Haridas S."/>
            <person name="He G."/>
            <person name="LaButti K."/>
            <person name="Lipzen A."/>
            <person name="Mondo S."/>
            <person name="Riley R."/>
            <person name="Salamov A."/>
            <person name="Simmons B.A."/>
            <person name="Magnuson J.K."/>
            <person name="Henrissat B."/>
            <person name="Mortensen U.H."/>
            <person name="Larsen T.O."/>
            <person name="Devries R.P."/>
            <person name="Grigoriev I.V."/>
            <person name="Machida M."/>
            <person name="Baker S.E."/>
            <person name="Andersen M.R."/>
        </authorList>
    </citation>
    <scope>NUCLEOTIDE SEQUENCE [LARGE SCALE GENOMIC DNA]</scope>
    <source>
        <strain evidence="2 3">IBT 18842</strain>
    </source>
</reference>
<dbReference type="InterPro" id="IPR055530">
    <property type="entry name" value="DUF7104"/>
</dbReference>
<gene>
    <name evidence="2" type="ORF">BDV25DRAFT_135081</name>
</gene>
<protein>
    <submittedName>
        <fullName evidence="2">Heterokaryon incompatibility protein-domain-containing protein</fullName>
    </submittedName>
</protein>
<evidence type="ECO:0000313" key="3">
    <source>
        <dbReference type="Proteomes" id="UP000325780"/>
    </source>
</evidence>
<dbReference type="Proteomes" id="UP000325780">
    <property type="component" value="Unassembled WGS sequence"/>
</dbReference>
<dbReference type="PANTHER" id="PTHR24148">
    <property type="entry name" value="ANKYRIN REPEAT DOMAIN-CONTAINING PROTEIN 39 HOMOLOG-RELATED"/>
    <property type="match status" value="1"/>
</dbReference>
<dbReference type="PANTHER" id="PTHR24148:SF78">
    <property type="entry name" value="HETEROKARYON INCOMPATIBILITY DOMAIN-CONTAINING PROTEIN"/>
    <property type="match status" value="1"/>
</dbReference>
<dbReference type="InterPro" id="IPR052895">
    <property type="entry name" value="HetReg/Transcr_Mod"/>
</dbReference>
<dbReference type="Pfam" id="PF06985">
    <property type="entry name" value="HET"/>
    <property type="match status" value="1"/>
</dbReference>
<dbReference type="AlphaFoldDB" id="A0A5N6U9P0"/>
<dbReference type="OrthoDB" id="1577640at2759"/>
<sequence length="732" mass="81902">MSPYTYSPLSKSNKIRLLKLLPHSDKNAPIECELMEYTLPEAHGRRPYDALSYVWGSGEKPRSVIIDDDSLPVTENLYAVLLQLRDHEIARMLWADAICINQDDEDEKSLQVPLMRAIYGQADRVVVWLGQEAEGSSEALAAIQLAAEDPSRITIRPSVSQGYTPPFERHTRDAYLALLKRAWFRRVWVLQEVGLARAILIMCGSSRIDGYAFGSGVRHLSSVYPLDSTLQGLVLPVCFLIRGAIFRREYQSQSRGVNSLGELIDMYQAHEATRSHDKIYALMGLSSEDSSSPALRPNYRLPWNEVFQRAVEHILPDHTSVHCWPETYTAVIKGKGYILGVITQVQEPGSQYDGQSIEVAFAHNVLSRSRPQRSGSWYVALTIAKAIYPGDVVCQLKGASNLSIIRLSGSRFTLIGLSAIRLSLQVGNWEELRESANSDHLYDLCLEWSWGATLDGTATTEISTKLNYSQDDSTERSNQGVMARIWPKLLTTVLKLYHVPGQSNTDPLARLHITEVFRTLLGQASLNLPIADDVVVAAARHEYAGYAMKLLFRYRGDTFPVSEETVKAVAQRPDGHFVFKLLLGWMGDRLPITTAVLEEAAKNTENGLQILRLLIEKRGHLPITEAVLEESAKNEATGLEILHLLLENGGSKVPISDRLAKAAVRNENDGTRIAYLLIRVWEDDLPITEEVIQEAMKNRSKGDEILAIVPRFRDMKLPEKVESVDEPTTASY</sequence>